<gene>
    <name evidence="3" type="ORF">E8K88_02205</name>
</gene>
<dbReference type="PIRSF" id="PIRSF018266">
    <property type="entry name" value="FecR"/>
    <property type="match status" value="1"/>
</dbReference>
<feature type="domain" description="FecR N-terminal" evidence="2">
    <location>
        <begin position="37"/>
        <end position="78"/>
    </location>
</feature>
<protein>
    <submittedName>
        <fullName evidence="3">DUF4880 domain-containing protein</fullName>
    </submittedName>
</protein>
<feature type="domain" description="FecR protein" evidence="1">
    <location>
        <begin position="155"/>
        <end position="255"/>
    </location>
</feature>
<organism evidence="3 4">
    <name type="scientific">Lampropedia aestuarii</name>
    <dbReference type="NCBI Taxonomy" id="2562762"/>
    <lineage>
        <taxon>Bacteria</taxon>
        <taxon>Pseudomonadati</taxon>
        <taxon>Pseudomonadota</taxon>
        <taxon>Betaproteobacteria</taxon>
        <taxon>Burkholderiales</taxon>
        <taxon>Comamonadaceae</taxon>
        <taxon>Lampropedia</taxon>
    </lineage>
</organism>
<dbReference type="InterPro" id="IPR012373">
    <property type="entry name" value="Ferrdict_sens_TM"/>
</dbReference>
<evidence type="ECO:0000259" key="2">
    <source>
        <dbReference type="Pfam" id="PF16220"/>
    </source>
</evidence>
<dbReference type="Pfam" id="PF16220">
    <property type="entry name" value="DUF4880"/>
    <property type="match status" value="1"/>
</dbReference>
<evidence type="ECO:0000313" key="3">
    <source>
        <dbReference type="EMBL" id="THJ36103.1"/>
    </source>
</evidence>
<dbReference type="InterPro" id="IPR032623">
    <property type="entry name" value="FecR_N"/>
</dbReference>
<sequence>MDRSMSGVVHGGAMAAANTTESLFAPPAYAFAREVSQQATHWMVVLDDEPPASAAWHDFRQWHDAHPEHAAAWAHLQRFQARLRSGDSRGMASAQAALLCQALKAQAHKDGALQSEAGVRKRRQALKLFGALVFTGTASWQVLQRSGQWQLWVADYSTATGEQRHIELADGSVVVLNTATALNVRFSATQRLLVLEQGEIHITTAHERQAGWAKPDERPLWVQTQQGRMQALGTRFTVRQDDGRTHLGVLSGAVQALDRTGINTQIVQAGYQLRLTQTALEALTPYSESDAAWTQGSIIARDMPLPQFIAQLARYRRGRLVCDDSAAHLRVSGIFPVADTNKLLQALAMNLPIAVHKRTEWWVTVTARSSAS</sequence>
<accession>A0A4S5BXE2</accession>
<dbReference type="InterPro" id="IPR006860">
    <property type="entry name" value="FecR"/>
</dbReference>
<dbReference type="Proteomes" id="UP000306236">
    <property type="component" value="Unassembled WGS sequence"/>
</dbReference>
<dbReference type="PANTHER" id="PTHR30273:SF2">
    <property type="entry name" value="PROTEIN FECR"/>
    <property type="match status" value="1"/>
</dbReference>
<reference evidence="3 4" key="1">
    <citation type="submission" date="2019-04" db="EMBL/GenBank/DDBJ databases">
        <title>Lampropedia sp YIM MLB12 draf genome.</title>
        <authorList>
            <person name="Wang Y.-X."/>
        </authorList>
    </citation>
    <scope>NUCLEOTIDE SEQUENCE [LARGE SCALE GENOMIC DNA]</scope>
    <source>
        <strain evidence="3 4">YIM MLB12</strain>
    </source>
</reference>
<proteinExistence type="predicted"/>
<name>A0A4S5BXE2_9BURK</name>
<dbReference type="Gene3D" id="2.60.120.1440">
    <property type="match status" value="1"/>
</dbReference>
<dbReference type="AlphaFoldDB" id="A0A4S5BXE2"/>
<keyword evidence="4" id="KW-1185">Reference proteome</keyword>
<evidence type="ECO:0000313" key="4">
    <source>
        <dbReference type="Proteomes" id="UP000306236"/>
    </source>
</evidence>
<comment type="caution">
    <text evidence="3">The sequence shown here is derived from an EMBL/GenBank/DDBJ whole genome shotgun (WGS) entry which is preliminary data.</text>
</comment>
<evidence type="ECO:0000259" key="1">
    <source>
        <dbReference type="Pfam" id="PF04773"/>
    </source>
</evidence>
<dbReference type="OrthoDB" id="1100567at2"/>
<dbReference type="Pfam" id="PF04773">
    <property type="entry name" value="FecR"/>
    <property type="match status" value="1"/>
</dbReference>
<dbReference type="PANTHER" id="PTHR30273">
    <property type="entry name" value="PERIPLASMIC SIGNAL SENSOR AND SIGMA FACTOR ACTIVATOR FECR-RELATED"/>
    <property type="match status" value="1"/>
</dbReference>
<dbReference type="GO" id="GO:0016989">
    <property type="term" value="F:sigma factor antagonist activity"/>
    <property type="evidence" value="ECO:0007669"/>
    <property type="project" value="TreeGrafter"/>
</dbReference>
<dbReference type="EMBL" id="SSWX01000002">
    <property type="protein sequence ID" value="THJ36103.1"/>
    <property type="molecule type" value="Genomic_DNA"/>
</dbReference>